<evidence type="ECO:0000313" key="4">
    <source>
        <dbReference type="EMBL" id="KAK3196939.1"/>
    </source>
</evidence>
<dbReference type="GO" id="GO:0005085">
    <property type="term" value="F:guanyl-nucleotide exchange factor activity"/>
    <property type="evidence" value="ECO:0007669"/>
    <property type="project" value="InterPro"/>
</dbReference>
<dbReference type="InterPro" id="IPR007867">
    <property type="entry name" value="GMC_OxRtase_C"/>
</dbReference>
<dbReference type="InterPro" id="IPR000172">
    <property type="entry name" value="GMC_OxRdtase_N"/>
</dbReference>
<keyword evidence="5" id="KW-1185">Reference proteome</keyword>
<organism evidence="4 5">
    <name type="scientific">Pseudopithomyces chartarum</name>
    <dbReference type="NCBI Taxonomy" id="1892770"/>
    <lineage>
        <taxon>Eukaryota</taxon>
        <taxon>Fungi</taxon>
        <taxon>Dikarya</taxon>
        <taxon>Ascomycota</taxon>
        <taxon>Pezizomycotina</taxon>
        <taxon>Dothideomycetes</taxon>
        <taxon>Pleosporomycetidae</taxon>
        <taxon>Pleosporales</taxon>
        <taxon>Massarineae</taxon>
        <taxon>Didymosphaeriaceae</taxon>
        <taxon>Pseudopithomyces</taxon>
    </lineage>
</organism>
<protein>
    <recommendedName>
        <fullName evidence="3">DH domain-containing protein</fullName>
    </recommendedName>
</protein>
<dbReference type="Pfam" id="PF05199">
    <property type="entry name" value="GMC_oxred_C"/>
    <property type="match status" value="1"/>
</dbReference>
<dbReference type="InterPro" id="IPR000219">
    <property type="entry name" value="DH_dom"/>
</dbReference>
<gene>
    <name evidence="4" type="ORF">GRF29_1536g83356</name>
</gene>
<dbReference type="InterPro" id="IPR035899">
    <property type="entry name" value="DBL_dom_sf"/>
</dbReference>
<dbReference type="Gene3D" id="1.20.900.10">
    <property type="entry name" value="Dbl homology (DH) domain"/>
    <property type="match status" value="1"/>
</dbReference>
<proteinExistence type="inferred from homology"/>
<sequence length="1311" mass="146350">MDPLSIAGSVVGLTATCLQTAKALHDLKDRFKYADVTIAAICTETTIISVSLSRIQSSMLSESSSLGEKLQESSLSSTLDAALTGCYVVFDVLQSEINKLIERDDIMNPEPLGFKGKTKLIWNESLMQELLGQLRGLQTSLTLLLQLLTTDTMAELKQMMEVNVTVLSQVVDRTRRFRTAKQSRAPESIFDMSFTTLSIHQGDGGSVFSNTMFQFDDEIINSQTYRRTLARAYAAIEDRADEETAESSKNDRPASERDTRTQSVISTNSSDTALGSNLVGSHEQDYEVGDILEEVPAYEEDIERFLKRQSIYTVYMPEWAGQWKMSNQEISGVPKRQLERQFIIHELIQTERRYLKQLLILRYLYKHRWILTFGPERWDTPKMTNGFPGGERIFQLNKKHVYEPLIARQASQGPWILSVADIFENWVSLSAPAYLEYSETFAEYHDFITNTARNNAAFSQFLSQARNHILSDRLDWTTYLKAPLDRLQRYILLLEVILKKSDRQNPDHEFDRMEKVIASIRASLVRCDVTISQARKSITIQRFNSRITSKSSLLPLQAEIVIDLELKLKRRTMESSIPVQFVMYRSEKKLKIMVFKHMSGISGFNEPGLELLDKLEDLASMSHSMKRSNSEVVTSDRKRHLAVQEEVAPSKSNLTSVVINYHTSIQRSAFQHAAVALSTPFQQTSTGYAENGTNTYDYIVTGSGPGGGTIAVNLARAGHSVLLIEAGSDDSDDITTQILSINPSPSVSWSFFVKHSDDLERAKRYNLMVWRLQNGELWVGRDPASDGHHGAVRLGVFYPRGATLGGSAIVNAAATFLPSDSDWDYFDEGIGDGIWSAEDMRRIFKKIEHNNYLENGTPGHGFSGWLQTNIGDRARYSLDSPRIKVIQAALRLLGKDPTKVIDYLVSDANFLGPKRDTTEGLFALPFHVTKIWKRFSPRDRILATRSESYKNGTLKYPLYLQLNSLTTRVLFDNGSEGAKPRAIGVEYLEGRSVYKADARNNGTQGIKGQAFARKEVIVSGGTFNSPQILQLSGIGAKELLKKHDIPVVVDLPGVGRNLQENYEIPVVGLAKQRMLDPVDPDAPKCTSGAPGDPCVELWKQGKGPYARAGGNSYCVLLKTNHSLDGERDMLLFSIPGSAFRGFKPATKQNFTNPPETTSWSTIKMHTQNRAGYIQIQSADPREMPEVNFNHFAEGAETDIGAILDTVSFGRKTFFGTEAPVGPVTPREPPCPAAKIQNDGYCSDAEPDKQWIQDQTFGHHPTSSNSVGPEKRLRVVDASAFPRLPGAFPAVATFMLSEKASELVLEDAESLS</sequence>
<dbReference type="SUPFAM" id="SSF48065">
    <property type="entry name" value="DBL homology domain (DH-domain)"/>
    <property type="match status" value="1"/>
</dbReference>
<feature type="compositionally biased region" description="Basic and acidic residues" evidence="2">
    <location>
        <begin position="246"/>
        <end position="260"/>
    </location>
</feature>
<accession>A0AAN6LLA5</accession>
<reference evidence="4 5" key="1">
    <citation type="submission" date="2021-02" db="EMBL/GenBank/DDBJ databases">
        <title>Genome assembly of Pseudopithomyces chartarum.</title>
        <authorList>
            <person name="Jauregui R."/>
            <person name="Singh J."/>
            <person name="Voisey C."/>
        </authorList>
    </citation>
    <scope>NUCLEOTIDE SEQUENCE [LARGE SCALE GENOMIC DNA]</scope>
    <source>
        <strain evidence="4 5">AGR01</strain>
    </source>
</reference>
<feature type="compositionally biased region" description="Polar residues" evidence="2">
    <location>
        <begin position="261"/>
        <end position="279"/>
    </location>
</feature>
<evidence type="ECO:0000313" key="5">
    <source>
        <dbReference type="Proteomes" id="UP001280581"/>
    </source>
</evidence>
<dbReference type="SMART" id="SM00325">
    <property type="entry name" value="RhoGEF"/>
    <property type="match status" value="1"/>
</dbReference>
<dbReference type="SUPFAM" id="SSF51905">
    <property type="entry name" value="FAD/NAD(P)-binding domain"/>
    <property type="match status" value="1"/>
</dbReference>
<dbReference type="PANTHER" id="PTHR11552">
    <property type="entry name" value="GLUCOSE-METHANOL-CHOLINE GMC OXIDOREDUCTASE"/>
    <property type="match status" value="1"/>
</dbReference>
<dbReference type="Gene3D" id="3.50.50.60">
    <property type="entry name" value="FAD/NAD(P)-binding domain"/>
    <property type="match status" value="1"/>
</dbReference>
<dbReference type="Pfam" id="PF00621">
    <property type="entry name" value="RhoGEF"/>
    <property type="match status" value="1"/>
</dbReference>
<dbReference type="GO" id="GO:0016614">
    <property type="term" value="F:oxidoreductase activity, acting on CH-OH group of donors"/>
    <property type="evidence" value="ECO:0007669"/>
    <property type="project" value="InterPro"/>
</dbReference>
<dbReference type="PROSITE" id="PS50010">
    <property type="entry name" value="DH_2"/>
    <property type="match status" value="1"/>
</dbReference>
<dbReference type="InterPro" id="IPR012132">
    <property type="entry name" value="GMC_OxRdtase"/>
</dbReference>
<dbReference type="PROSITE" id="PS00624">
    <property type="entry name" value="GMC_OXRED_2"/>
    <property type="match status" value="1"/>
</dbReference>
<dbReference type="Pfam" id="PF00732">
    <property type="entry name" value="GMC_oxred_N"/>
    <property type="match status" value="2"/>
</dbReference>
<evidence type="ECO:0000256" key="2">
    <source>
        <dbReference type="SAM" id="MobiDB-lite"/>
    </source>
</evidence>
<evidence type="ECO:0000259" key="3">
    <source>
        <dbReference type="PROSITE" id="PS50010"/>
    </source>
</evidence>
<dbReference type="GO" id="GO:0050660">
    <property type="term" value="F:flavin adenine dinucleotide binding"/>
    <property type="evidence" value="ECO:0007669"/>
    <property type="project" value="InterPro"/>
</dbReference>
<dbReference type="EMBL" id="WVTA01000021">
    <property type="protein sequence ID" value="KAK3196939.1"/>
    <property type="molecule type" value="Genomic_DNA"/>
</dbReference>
<name>A0AAN6LLA5_9PLEO</name>
<dbReference type="PANTHER" id="PTHR11552:SF80">
    <property type="entry name" value="GMC OXIDOREDUCTASE"/>
    <property type="match status" value="1"/>
</dbReference>
<dbReference type="Gene3D" id="3.30.560.10">
    <property type="entry name" value="Glucose Oxidase, domain 3"/>
    <property type="match status" value="1"/>
</dbReference>
<evidence type="ECO:0000256" key="1">
    <source>
        <dbReference type="ARBA" id="ARBA00010790"/>
    </source>
</evidence>
<dbReference type="InterPro" id="IPR036188">
    <property type="entry name" value="FAD/NAD-bd_sf"/>
</dbReference>
<comment type="caution">
    <text evidence="4">The sequence shown here is derived from an EMBL/GenBank/DDBJ whole genome shotgun (WGS) entry which is preliminary data.</text>
</comment>
<dbReference type="Proteomes" id="UP001280581">
    <property type="component" value="Unassembled WGS sequence"/>
</dbReference>
<comment type="similarity">
    <text evidence="1">Belongs to the GMC oxidoreductase family.</text>
</comment>
<feature type="domain" description="DH" evidence="3">
    <location>
        <begin position="339"/>
        <end position="523"/>
    </location>
</feature>
<feature type="region of interest" description="Disordered" evidence="2">
    <location>
        <begin position="238"/>
        <end position="279"/>
    </location>
</feature>